<evidence type="ECO:0000313" key="11">
    <source>
        <dbReference type="Proteomes" id="UP000230423"/>
    </source>
</evidence>
<keyword evidence="2" id="KW-0662">Pyridine nucleotide biosynthesis</keyword>
<dbReference type="InterPro" id="IPR016471">
    <property type="entry name" value="Nicotinamide_PRibTrfase"/>
</dbReference>
<reference evidence="10 11" key="1">
    <citation type="submission" date="2015-09" db="EMBL/GenBank/DDBJ databases">
        <title>Draft genome of the parasitic nematode Teladorsagia circumcincta isolate WARC Sus (inbred).</title>
        <authorList>
            <person name="Mitreva M."/>
        </authorList>
    </citation>
    <scope>NUCLEOTIDE SEQUENCE [LARGE SCALE GENOMIC DNA]</scope>
    <source>
        <strain evidence="10 11">S</strain>
    </source>
</reference>
<organism evidence="10 11">
    <name type="scientific">Teladorsagia circumcincta</name>
    <name type="common">Brown stomach worm</name>
    <name type="synonym">Ostertagia circumcincta</name>
    <dbReference type="NCBI Taxonomy" id="45464"/>
    <lineage>
        <taxon>Eukaryota</taxon>
        <taxon>Metazoa</taxon>
        <taxon>Ecdysozoa</taxon>
        <taxon>Nematoda</taxon>
        <taxon>Chromadorea</taxon>
        <taxon>Rhabditida</taxon>
        <taxon>Rhabditina</taxon>
        <taxon>Rhabditomorpha</taxon>
        <taxon>Strongyloidea</taxon>
        <taxon>Trichostrongylidae</taxon>
        <taxon>Teladorsagia</taxon>
    </lineage>
</organism>
<dbReference type="InterPro" id="IPR036068">
    <property type="entry name" value="Nicotinate_pribotase-like_C"/>
</dbReference>
<dbReference type="EC" id="2.4.2.12" evidence="6"/>
<accession>A0A2G9T5Q6</accession>
<comment type="similarity">
    <text evidence="1">Belongs to the NAPRTase family.</text>
</comment>
<keyword evidence="4 10" id="KW-0808">Transferase</keyword>
<dbReference type="OrthoDB" id="10063940at2759"/>
<evidence type="ECO:0000256" key="3">
    <source>
        <dbReference type="ARBA" id="ARBA00022676"/>
    </source>
</evidence>
<evidence type="ECO:0000259" key="9">
    <source>
        <dbReference type="Pfam" id="PF04095"/>
    </source>
</evidence>
<evidence type="ECO:0000256" key="4">
    <source>
        <dbReference type="ARBA" id="ARBA00022679"/>
    </source>
</evidence>
<sequence>VLRLLEEKFPVAANGKGYKVLPPYLRIIQGDGITYESIGAILQALMDGGWSADNVVFGAGGSLLQRLNRDTQKCAFKCSHVVVNGEQRDVYKNPVTDEGKRSKKGYLTLQRSPSGNLRTFQEGLGNPDE</sequence>
<evidence type="ECO:0000256" key="2">
    <source>
        <dbReference type="ARBA" id="ARBA00022642"/>
    </source>
</evidence>
<keyword evidence="3 10" id="KW-0328">Glycosyltransferase</keyword>
<dbReference type="AlphaFoldDB" id="A0A2G9T5Q6"/>
<dbReference type="InterPro" id="IPR013785">
    <property type="entry name" value="Aldolase_TIM"/>
</dbReference>
<dbReference type="Pfam" id="PF04095">
    <property type="entry name" value="NAPRTase"/>
    <property type="match status" value="1"/>
</dbReference>
<evidence type="ECO:0000256" key="8">
    <source>
        <dbReference type="SAM" id="MobiDB-lite"/>
    </source>
</evidence>
<dbReference type="InterPro" id="IPR041525">
    <property type="entry name" value="N/Namide_PRibTrfase"/>
</dbReference>
<protein>
    <recommendedName>
        <fullName evidence="7">Nicotinamide phosphoribosyltransferase</fullName>
        <ecNumber evidence="6">2.4.2.12</ecNumber>
    </recommendedName>
</protein>
<dbReference type="Gene3D" id="3.20.20.70">
    <property type="entry name" value="Aldolase class I"/>
    <property type="match status" value="1"/>
</dbReference>
<feature type="non-terminal residue" evidence="10">
    <location>
        <position position="129"/>
    </location>
</feature>
<evidence type="ECO:0000256" key="1">
    <source>
        <dbReference type="ARBA" id="ARBA00010897"/>
    </source>
</evidence>
<evidence type="ECO:0000256" key="7">
    <source>
        <dbReference type="ARBA" id="ARBA00035036"/>
    </source>
</evidence>
<dbReference type="GO" id="GO:0047280">
    <property type="term" value="F:nicotinamide phosphoribosyltransferase activity"/>
    <property type="evidence" value="ECO:0007669"/>
    <property type="project" value="UniProtKB-EC"/>
</dbReference>
<dbReference type="Proteomes" id="UP000230423">
    <property type="component" value="Unassembled WGS sequence"/>
</dbReference>
<dbReference type="EMBL" id="KZ415762">
    <property type="protein sequence ID" value="PIO53284.1"/>
    <property type="molecule type" value="Genomic_DNA"/>
</dbReference>
<evidence type="ECO:0000313" key="10">
    <source>
        <dbReference type="EMBL" id="PIO53284.1"/>
    </source>
</evidence>
<feature type="non-terminal residue" evidence="10">
    <location>
        <position position="1"/>
    </location>
</feature>
<comment type="pathway">
    <text evidence="5">Cofactor biosynthesis; NAD(+) biosynthesis; nicotinamide D-ribonucleotide from 5-phospho-alpha-D-ribose 1-diphosphate and nicotinamide: step 1/1.</text>
</comment>
<gene>
    <name evidence="10" type="ORF">TELCIR_25388</name>
</gene>
<dbReference type="PANTHER" id="PTHR43816">
    <property type="entry name" value="NICOTINAMIDE PHOSPHORIBOSYLTRANSFERASE"/>
    <property type="match status" value="1"/>
</dbReference>
<feature type="domain" description="Nicotinate/nicotinamide phosphoribosyltransferase" evidence="9">
    <location>
        <begin position="4"/>
        <end position="108"/>
    </location>
</feature>
<evidence type="ECO:0000256" key="6">
    <source>
        <dbReference type="ARBA" id="ARBA00035024"/>
    </source>
</evidence>
<dbReference type="SUPFAM" id="SSF51690">
    <property type="entry name" value="Nicotinate/Quinolinate PRTase C-terminal domain-like"/>
    <property type="match status" value="1"/>
</dbReference>
<dbReference type="GO" id="GO:0009435">
    <property type="term" value="P:NAD+ biosynthetic process"/>
    <property type="evidence" value="ECO:0007669"/>
    <property type="project" value="UniProtKB-UniPathway"/>
</dbReference>
<dbReference type="UniPathway" id="UPA00253"/>
<keyword evidence="11" id="KW-1185">Reference proteome</keyword>
<proteinExistence type="inferred from homology"/>
<dbReference type="PANTHER" id="PTHR43816:SF1">
    <property type="entry name" value="NICOTINAMIDE PHOSPHORIBOSYLTRANSFERASE"/>
    <property type="match status" value="1"/>
</dbReference>
<feature type="region of interest" description="Disordered" evidence="8">
    <location>
        <begin position="92"/>
        <end position="111"/>
    </location>
</feature>
<evidence type="ECO:0000256" key="5">
    <source>
        <dbReference type="ARBA" id="ARBA00035007"/>
    </source>
</evidence>
<name>A0A2G9T5Q6_TELCI</name>